<dbReference type="EMBL" id="CP000562">
    <property type="protein sequence ID" value="ABN57209.1"/>
    <property type="molecule type" value="Genomic_DNA"/>
</dbReference>
<protein>
    <submittedName>
        <fullName evidence="1">Uncharacterized protein</fullName>
    </submittedName>
</protein>
<name>A3CV09_METMJ</name>
<reference evidence="1 2" key="1">
    <citation type="journal article" date="2009" name="Stand. Genomic Sci.">
        <title>Complete genome sequence of Methanoculleus marisnigri Romesser et al. 1981 type strain JR1.</title>
        <authorList>
            <person name="Anderson I.J."/>
            <person name="Sieprawska-Lupa M."/>
            <person name="Lapidus A."/>
            <person name="Nolan M."/>
            <person name="Copeland A."/>
            <person name="Glavina Del Rio T."/>
            <person name="Tice H."/>
            <person name="Dalin E."/>
            <person name="Barry K."/>
            <person name="Saunders E."/>
            <person name="Han C."/>
            <person name="Brettin T."/>
            <person name="Detter J.C."/>
            <person name="Bruce D."/>
            <person name="Mikhailova N."/>
            <person name="Pitluck S."/>
            <person name="Hauser L."/>
            <person name="Land M."/>
            <person name="Lucas S."/>
            <person name="Richardson P."/>
            <person name="Whitman W.B."/>
            <person name="Kyrpides N.C."/>
        </authorList>
    </citation>
    <scope>NUCLEOTIDE SEQUENCE [LARGE SCALE GENOMIC DNA]</scope>
    <source>
        <strain evidence="2">ATCC 35101 / DSM 1498 / JR1</strain>
    </source>
</reference>
<dbReference type="AlphaFoldDB" id="A3CV09"/>
<proteinExistence type="predicted"/>
<sequence>MCLFCLREKKLEEKQMNGNIGMRALSALLAMLLVSAGVVPVMACNPLEPGACTGYSFTESSGVVDDSKGAGLC</sequence>
<gene>
    <name evidence="1" type="ordered locus">Memar_1279</name>
</gene>
<dbReference type="HOGENOM" id="CLU_2695818_0_0_2"/>
<dbReference type="Proteomes" id="UP000002146">
    <property type="component" value="Chromosome"/>
</dbReference>
<evidence type="ECO:0000313" key="1">
    <source>
        <dbReference type="EMBL" id="ABN57209.1"/>
    </source>
</evidence>
<dbReference type="KEGG" id="mem:Memar_1279"/>
<dbReference type="STRING" id="368407.Memar_1279"/>
<keyword evidence="2" id="KW-1185">Reference proteome</keyword>
<organism evidence="1 2">
    <name type="scientific">Methanoculleus marisnigri (strain ATCC 35101 / DSM 1498 / JR1)</name>
    <dbReference type="NCBI Taxonomy" id="368407"/>
    <lineage>
        <taxon>Archaea</taxon>
        <taxon>Methanobacteriati</taxon>
        <taxon>Methanobacteriota</taxon>
        <taxon>Stenosarchaea group</taxon>
        <taxon>Methanomicrobia</taxon>
        <taxon>Methanomicrobiales</taxon>
        <taxon>Methanomicrobiaceae</taxon>
        <taxon>Methanoculleus</taxon>
    </lineage>
</organism>
<evidence type="ECO:0000313" key="2">
    <source>
        <dbReference type="Proteomes" id="UP000002146"/>
    </source>
</evidence>
<accession>A3CV09</accession>